<dbReference type="PANTHER" id="PTHR30363">
    <property type="entry name" value="HTH-TYPE TRANSCRIPTIONAL REGULATOR SRLR-RELATED"/>
    <property type="match status" value="1"/>
</dbReference>
<name>A0ABW1E934_9BACT</name>
<dbReference type="SUPFAM" id="SSF46785">
    <property type="entry name" value="Winged helix' DNA-binding domain"/>
    <property type="match status" value="1"/>
</dbReference>
<sequence>MESHLQELCTSMSTLNSRSEQIMKFLLRSGTASIEEILAEVGSSAPSIRRDLTQLEGRGLIRRTHGGATLVEPLLYEPFRYDRSFQAREERFASEKRRIGLAAAELVLANETIGLTAGTTTTHIGRSLRHREHIQVVTNAINIGMELCNQPGIRTFLTGGAVPWAWSFSLTGNAALNYLNDVYLDKVFFSVTGLDPARGCTTLEADEALVFRKMLKQSKRVILVADSSKLGRVSPAFICTLNEIHHIITDTSATDAQLIPYRDLGIEVTRV</sequence>
<dbReference type="GO" id="GO:0003677">
    <property type="term" value="F:DNA binding"/>
    <property type="evidence" value="ECO:0007669"/>
    <property type="project" value="UniProtKB-KW"/>
</dbReference>
<dbReference type="InterPro" id="IPR036390">
    <property type="entry name" value="WH_DNA-bd_sf"/>
</dbReference>
<comment type="caution">
    <text evidence="4">The sequence shown here is derived from an EMBL/GenBank/DDBJ whole genome shotgun (WGS) entry which is preliminary data.</text>
</comment>
<dbReference type="InterPro" id="IPR036388">
    <property type="entry name" value="WH-like_DNA-bd_sf"/>
</dbReference>
<dbReference type="Pfam" id="PF00455">
    <property type="entry name" value="DeoRC"/>
    <property type="match status" value="1"/>
</dbReference>
<evidence type="ECO:0000256" key="2">
    <source>
        <dbReference type="ARBA" id="ARBA00023163"/>
    </source>
</evidence>
<evidence type="ECO:0000313" key="4">
    <source>
        <dbReference type="EMBL" id="MFC5860745.1"/>
    </source>
</evidence>
<accession>A0ABW1E934</accession>
<dbReference type="InterPro" id="IPR014036">
    <property type="entry name" value="DeoR-like_C"/>
</dbReference>
<protein>
    <submittedName>
        <fullName evidence="4">DeoR/GlpR family DNA-binding transcription regulator</fullName>
    </submittedName>
</protein>
<dbReference type="SMART" id="SM00420">
    <property type="entry name" value="HTH_DEOR"/>
    <property type="match status" value="1"/>
</dbReference>
<dbReference type="Proteomes" id="UP001596091">
    <property type="component" value="Unassembled WGS sequence"/>
</dbReference>
<evidence type="ECO:0000256" key="1">
    <source>
        <dbReference type="ARBA" id="ARBA00023015"/>
    </source>
</evidence>
<dbReference type="PRINTS" id="PR00037">
    <property type="entry name" value="HTHLACR"/>
</dbReference>
<dbReference type="SMART" id="SM01134">
    <property type="entry name" value="DeoRC"/>
    <property type="match status" value="1"/>
</dbReference>
<feature type="domain" description="HTH deoR-type" evidence="3">
    <location>
        <begin position="15"/>
        <end position="70"/>
    </location>
</feature>
<keyword evidence="2" id="KW-0804">Transcription</keyword>
<dbReference type="PROSITE" id="PS51000">
    <property type="entry name" value="HTH_DEOR_2"/>
    <property type="match status" value="1"/>
</dbReference>
<dbReference type="InterPro" id="IPR050313">
    <property type="entry name" value="Carb_Metab_HTH_regulators"/>
</dbReference>
<evidence type="ECO:0000313" key="5">
    <source>
        <dbReference type="Proteomes" id="UP001596091"/>
    </source>
</evidence>
<evidence type="ECO:0000259" key="3">
    <source>
        <dbReference type="PROSITE" id="PS51000"/>
    </source>
</evidence>
<dbReference type="SUPFAM" id="SSF100950">
    <property type="entry name" value="NagB/RpiA/CoA transferase-like"/>
    <property type="match status" value="1"/>
</dbReference>
<proteinExistence type="predicted"/>
<dbReference type="Gene3D" id="3.40.50.1360">
    <property type="match status" value="1"/>
</dbReference>
<reference evidence="5" key="1">
    <citation type="journal article" date="2019" name="Int. J. Syst. Evol. Microbiol.">
        <title>The Global Catalogue of Microorganisms (GCM) 10K type strain sequencing project: providing services to taxonomists for standard genome sequencing and annotation.</title>
        <authorList>
            <consortium name="The Broad Institute Genomics Platform"/>
            <consortium name="The Broad Institute Genome Sequencing Center for Infectious Disease"/>
            <person name="Wu L."/>
            <person name="Ma J."/>
        </authorList>
    </citation>
    <scope>NUCLEOTIDE SEQUENCE [LARGE SCALE GENOMIC DNA]</scope>
    <source>
        <strain evidence="5">JCM 4087</strain>
    </source>
</reference>
<dbReference type="InterPro" id="IPR001034">
    <property type="entry name" value="DeoR_HTH"/>
</dbReference>
<dbReference type="InterPro" id="IPR037171">
    <property type="entry name" value="NagB/RpiA_transferase-like"/>
</dbReference>
<gene>
    <name evidence="4" type="ORF">ACFPT7_00405</name>
</gene>
<organism evidence="4 5">
    <name type="scientific">Acidicapsa dinghuensis</name>
    <dbReference type="NCBI Taxonomy" id="2218256"/>
    <lineage>
        <taxon>Bacteria</taxon>
        <taxon>Pseudomonadati</taxon>
        <taxon>Acidobacteriota</taxon>
        <taxon>Terriglobia</taxon>
        <taxon>Terriglobales</taxon>
        <taxon>Acidobacteriaceae</taxon>
        <taxon>Acidicapsa</taxon>
    </lineage>
</organism>
<keyword evidence="1" id="KW-0805">Transcription regulation</keyword>
<keyword evidence="4" id="KW-0238">DNA-binding</keyword>
<dbReference type="Gene3D" id="1.10.10.10">
    <property type="entry name" value="Winged helix-like DNA-binding domain superfamily/Winged helix DNA-binding domain"/>
    <property type="match status" value="1"/>
</dbReference>
<keyword evidence="5" id="KW-1185">Reference proteome</keyword>
<dbReference type="RefSeq" id="WP_377818937.1">
    <property type="nucleotide sequence ID" value="NZ_JBHSPH010000001.1"/>
</dbReference>
<dbReference type="EMBL" id="JBHSPH010000001">
    <property type="protein sequence ID" value="MFC5860745.1"/>
    <property type="molecule type" value="Genomic_DNA"/>
</dbReference>
<dbReference type="PANTHER" id="PTHR30363:SF44">
    <property type="entry name" value="AGA OPERON TRANSCRIPTIONAL REPRESSOR-RELATED"/>
    <property type="match status" value="1"/>
</dbReference>
<dbReference type="Pfam" id="PF08220">
    <property type="entry name" value="HTH_DeoR"/>
    <property type="match status" value="1"/>
</dbReference>